<reference evidence="4 5" key="1">
    <citation type="journal article" date="2017" name="Nature">
        <title>The Apostasia genome and the evolution of orchids.</title>
        <authorList>
            <person name="Zhang G.Q."/>
            <person name="Liu K.W."/>
            <person name="Li Z."/>
            <person name="Lohaus R."/>
            <person name="Hsiao Y.Y."/>
            <person name="Niu S.C."/>
            <person name="Wang J.Y."/>
            <person name="Lin Y.C."/>
            <person name="Xu Q."/>
            <person name="Chen L.J."/>
            <person name="Yoshida K."/>
            <person name="Fujiwara S."/>
            <person name="Wang Z.W."/>
            <person name="Zhang Y.Q."/>
            <person name="Mitsuda N."/>
            <person name="Wang M."/>
            <person name="Liu G.H."/>
            <person name="Pecoraro L."/>
            <person name="Huang H.X."/>
            <person name="Xiao X.J."/>
            <person name="Lin M."/>
            <person name="Wu X.Y."/>
            <person name="Wu W.L."/>
            <person name="Chen Y.Y."/>
            <person name="Chang S.B."/>
            <person name="Sakamoto S."/>
            <person name="Ohme-Takagi M."/>
            <person name="Yagi M."/>
            <person name="Zeng S.J."/>
            <person name="Shen C.Y."/>
            <person name="Yeh C.M."/>
            <person name="Luo Y.B."/>
            <person name="Tsai W.C."/>
            <person name="Van de Peer Y."/>
            <person name="Liu Z.J."/>
        </authorList>
    </citation>
    <scope>NUCLEOTIDE SEQUENCE [LARGE SCALE GENOMIC DNA]</scope>
    <source>
        <strain evidence="5">cv. Shenzhen</strain>
        <tissue evidence="4">Stem</tissue>
    </source>
</reference>
<accession>A0A2I0AR94</accession>
<feature type="signal peptide" evidence="2">
    <location>
        <begin position="1"/>
        <end position="23"/>
    </location>
</feature>
<dbReference type="PROSITE" id="PS50095">
    <property type="entry name" value="PLAT"/>
    <property type="match status" value="1"/>
</dbReference>
<gene>
    <name evidence="4" type="ORF">AXF42_Ash019288</name>
</gene>
<name>A0A2I0AR94_9ASPA</name>
<proteinExistence type="predicted"/>
<dbReference type="PANTHER" id="PTHR31718">
    <property type="entry name" value="PLAT DOMAIN-CONTAINING PROTEIN"/>
    <property type="match status" value="1"/>
</dbReference>
<evidence type="ECO:0000256" key="1">
    <source>
        <dbReference type="PROSITE-ProRule" id="PRU00152"/>
    </source>
</evidence>
<dbReference type="CDD" id="cd01754">
    <property type="entry name" value="PLAT_plant_stress"/>
    <property type="match status" value="1"/>
</dbReference>
<sequence>MAVGFKHLSLLLGFSAIAASATAGGLRSIQVGNDDDQSCVYTLYVRTGSIWKGGTDSKINLALAGSDGNGLLITNLEEWGGLMGDGYNYFERGNLDIFSGRGPCLSSPPCWMNLTSDGSGPHHGWYCNYVEVTFTGPHLGCSQTRFTVEQWLAMDTSPYQLYATRDYCYASNSDGRISGERPLVRAVGLLAGKIERD</sequence>
<organism evidence="4 5">
    <name type="scientific">Apostasia shenzhenica</name>
    <dbReference type="NCBI Taxonomy" id="1088818"/>
    <lineage>
        <taxon>Eukaryota</taxon>
        <taxon>Viridiplantae</taxon>
        <taxon>Streptophyta</taxon>
        <taxon>Embryophyta</taxon>
        <taxon>Tracheophyta</taxon>
        <taxon>Spermatophyta</taxon>
        <taxon>Magnoliopsida</taxon>
        <taxon>Liliopsida</taxon>
        <taxon>Asparagales</taxon>
        <taxon>Orchidaceae</taxon>
        <taxon>Apostasioideae</taxon>
        <taxon>Apostasia</taxon>
    </lineage>
</organism>
<dbReference type="AlphaFoldDB" id="A0A2I0AR94"/>
<dbReference type="Proteomes" id="UP000236161">
    <property type="component" value="Unassembled WGS sequence"/>
</dbReference>
<dbReference type="Pfam" id="PF01477">
    <property type="entry name" value="PLAT"/>
    <property type="match status" value="1"/>
</dbReference>
<dbReference type="STRING" id="1088818.A0A2I0AR94"/>
<comment type="caution">
    <text evidence="1">Lacks conserved residue(s) required for the propagation of feature annotation.</text>
</comment>
<keyword evidence="5" id="KW-1185">Reference proteome</keyword>
<evidence type="ECO:0000313" key="4">
    <source>
        <dbReference type="EMBL" id="PKA58062.1"/>
    </source>
</evidence>
<protein>
    <recommendedName>
        <fullName evidence="3">PLAT domain-containing protein</fullName>
    </recommendedName>
</protein>
<evidence type="ECO:0000256" key="2">
    <source>
        <dbReference type="SAM" id="SignalP"/>
    </source>
</evidence>
<evidence type="ECO:0000313" key="5">
    <source>
        <dbReference type="Proteomes" id="UP000236161"/>
    </source>
</evidence>
<dbReference type="InterPro" id="IPR001024">
    <property type="entry name" value="PLAT/LH2_dom"/>
</dbReference>
<feature type="domain" description="PLAT" evidence="3">
    <location>
        <begin position="39"/>
        <end position="166"/>
    </location>
</feature>
<keyword evidence="2" id="KW-0732">Signal</keyword>
<evidence type="ECO:0000259" key="3">
    <source>
        <dbReference type="PROSITE" id="PS50095"/>
    </source>
</evidence>
<dbReference type="Gene3D" id="2.60.60.20">
    <property type="entry name" value="PLAT/LH2 domain"/>
    <property type="match status" value="1"/>
</dbReference>
<dbReference type="InterPro" id="IPR036392">
    <property type="entry name" value="PLAT/LH2_dom_sf"/>
</dbReference>
<feature type="chain" id="PRO_5014173501" description="PLAT domain-containing protein" evidence="2">
    <location>
        <begin position="24"/>
        <end position="197"/>
    </location>
</feature>
<dbReference type="SUPFAM" id="SSF49723">
    <property type="entry name" value="Lipase/lipooxygenase domain (PLAT/LH2 domain)"/>
    <property type="match status" value="1"/>
</dbReference>
<dbReference type="PANTHER" id="PTHR31718:SF0">
    <property type="entry name" value="PLAT DOMAIN-CONTAINING PROTEIN 2"/>
    <property type="match status" value="1"/>
</dbReference>
<dbReference type="EMBL" id="KZ451957">
    <property type="protein sequence ID" value="PKA58062.1"/>
    <property type="molecule type" value="Genomic_DNA"/>
</dbReference>
<dbReference type="OrthoDB" id="5322100at2759"/>